<name>A0A0D6EJA7_SPOSA</name>
<evidence type="ECO:0000256" key="6">
    <source>
        <dbReference type="PROSITE-ProRule" id="PRU00205"/>
    </source>
</evidence>
<sequence>MNGHAQEAAPPRRGPAKKPPRPTLPEQGVAAWCMRHLLELSLAALVVILAGNALNPPEYHLSTALTPSPSYHLRSVFSRFLFLSFREPATGLYLKGRDDAYFIAWWVTAFSFLREALMRWVFGPFARLCGIRDRRSVVRLGRSVITYINQTSPYRSLNTLHYWKGYPHVALPALTKWYFWIQQIIVLNLEARRKDYVQMFAHHIITTLLMSFSYVFNWTRIGNAILCTMDLSDIFLPLAKLFKYANKPQLSDATFAVFLVSWIVTRHVIFGMIIWRLVAEAPTVIELKWQPDEGYFFDRTVQVCFVLLLVALQVILCIWLGMILRVLWNMFRGGSAEDTRSDDEDDGEDDDEEDAKAHGNGMQNGHTQVERKKDR</sequence>
<dbReference type="InterPro" id="IPR016439">
    <property type="entry name" value="Lag1/Lac1-like"/>
</dbReference>
<dbReference type="PROSITE" id="PS50922">
    <property type="entry name" value="TLC"/>
    <property type="match status" value="1"/>
</dbReference>
<evidence type="ECO:0000259" key="9">
    <source>
        <dbReference type="PROSITE" id="PS50922"/>
    </source>
</evidence>
<feature type="transmembrane region" description="Helical" evidence="8">
    <location>
        <begin position="254"/>
        <end position="279"/>
    </location>
</feature>
<keyword evidence="4 8" id="KW-1133">Transmembrane helix</keyword>
<protein>
    <submittedName>
        <fullName evidence="10">SPOSA6832_01386-mRNA-1:cds</fullName>
    </submittedName>
</protein>
<dbReference type="GO" id="GO:0050291">
    <property type="term" value="F:sphingosine N-acyltransferase activity"/>
    <property type="evidence" value="ECO:0007669"/>
    <property type="project" value="InterPro"/>
</dbReference>
<keyword evidence="3 6" id="KW-0812">Transmembrane</keyword>
<keyword evidence="5 6" id="KW-0472">Membrane</keyword>
<dbReference type="PANTHER" id="PTHR12560:SF0">
    <property type="entry name" value="LD18904P"/>
    <property type="match status" value="1"/>
</dbReference>
<organism evidence="10 11">
    <name type="scientific">Sporidiobolus salmonicolor</name>
    <name type="common">Yeast-like fungus</name>
    <name type="synonym">Sporobolomyces salmonicolor</name>
    <dbReference type="NCBI Taxonomy" id="5005"/>
    <lineage>
        <taxon>Eukaryota</taxon>
        <taxon>Fungi</taxon>
        <taxon>Dikarya</taxon>
        <taxon>Basidiomycota</taxon>
        <taxon>Pucciniomycotina</taxon>
        <taxon>Microbotryomycetes</taxon>
        <taxon>Sporidiobolales</taxon>
        <taxon>Sporidiobolaceae</taxon>
        <taxon>Sporobolomyces</taxon>
    </lineage>
</organism>
<dbReference type="PANTHER" id="PTHR12560">
    <property type="entry name" value="LONGEVITY ASSURANCE FACTOR 1 LAG1"/>
    <property type="match status" value="1"/>
</dbReference>
<feature type="domain" description="TLC" evidence="9">
    <location>
        <begin position="128"/>
        <end position="332"/>
    </location>
</feature>
<evidence type="ECO:0000256" key="5">
    <source>
        <dbReference type="ARBA" id="ARBA00023136"/>
    </source>
</evidence>
<dbReference type="Pfam" id="PF03798">
    <property type="entry name" value="TRAM_LAG1_CLN8"/>
    <property type="match status" value="1"/>
</dbReference>
<reference evidence="11" key="1">
    <citation type="submission" date="2015-02" db="EMBL/GenBank/DDBJ databases">
        <authorList>
            <person name="Gon?alves P."/>
        </authorList>
    </citation>
    <scope>NUCLEOTIDE SEQUENCE [LARGE SCALE GENOMIC DNA]</scope>
</reference>
<evidence type="ECO:0000256" key="7">
    <source>
        <dbReference type="SAM" id="MobiDB-lite"/>
    </source>
</evidence>
<dbReference type="AlphaFoldDB" id="A0A0D6EJA7"/>
<feature type="region of interest" description="Disordered" evidence="7">
    <location>
        <begin position="1"/>
        <end position="22"/>
    </location>
</feature>
<accession>A0A0D6EJA7</accession>
<dbReference type="GO" id="GO:0016020">
    <property type="term" value="C:membrane"/>
    <property type="evidence" value="ECO:0007669"/>
    <property type="project" value="UniProtKB-SubCell"/>
</dbReference>
<comment type="similarity">
    <text evidence="2">Belongs to the sphingosine N-acyltransferase family.</text>
</comment>
<evidence type="ECO:0000313" key="10">
    <source>
        <dbReference type="EMBL" id="CEQ39818.1"/>
    </source>
</evidence>
<gene>
    <name evidence="10" type="primary">SPOSA6832_01386</name>
</gene>
<feature type="transmembrane region" description="Helical" evidence="8">
    <location>
        <begin position="299"/>
        <end position="324"/>
    </location>
</feature>
<evidence type="ECO:0000256" key="3">
    <source>
        <dbReference type="ARBA" id="ARBA00022692"/>
    </source>
</evidence>
<evidence type="ECO:0000256" key="4">
    <source>
        <dbReference type="ARBA" id="ARBA00022989"/>
    </source>
</evidence>
<evidence type="ECO:0000256" key="8">
    <source>
        <dbReference type="SAM" id="Phobius"/>
    </source>
</evidence>
<dbReference type="EMBL" id="CENE01000004">
    <property type="protein sequence ID" value="CEQ39818.1"/>
    <property type="molecule type" value="Genomic_DNA"/>
</dbReference>
<keyword evidence="11" id="KW-1185">Reference proteome</keyword>
<feature type="compositionally biased region" description="Acidic residues" evidence="7">
    <location>
        <begin position="340"/>
        <end position="354"/>
    </location>
</feature>
<dbReference type="OrthoDB" id="537032at2759"/>
<evidence type="ECO:0000256" key="1">
    <source>
        <dbReference type="ARBA" id="ARBA00004141"/>
    </source>
</evidence>
<dbReference type="Proteomes" id="UP000243876">
    <property type="component" value="Unassembled WGS sequence"/>
</dbReference>
<proteinExistence type="inferred from homology"/>
<dbReference type="SMART" id="SM00724">
    <property type="entry name" value="TLC"/>
    <property type="match status" value="1"/>
</dbReference>
<evidence type="ECO:0000256" key="2">
    <source>
        <dbReference type="ARBA" id="ARBA00009808"/>
    </source>
</evidence>
<comment type="subcellular location">
    <subcellularLocation>
        <location evidence="1">Membrane</location>
        <topology evidence="1">Multi-pass membrane protein</topology>
    </subcellularLocation>
</comment>
<evidence type="ECO:0000313" key="11">
    <source>
        <dbReference type="Proteomes" id="UP000243876"/>
    </source>
</evidence>
<feature type="transmembrane region" description="Helical" evidence="8">
    <location>
        <begin position="196"/>
        <end position="215"/>
    </location>
</feature>
<feature type="region of interest" description="Disordered" evidence="7">
    <location>
        <begin position="336"/>
        <end position="375"/>
    </location>
</feature>
<dbReference type="GO" id="GO:0046513">
    <property type="term" value="P:ceramide biosynthetic process"/>
    <property type="evidence" value="ECO:0007669"/>
    <property type="project" value="InterPro"/>
</dbReference>
<dbReference type="InterPro" id="IPR006634">
    <property type="entry name" value="TLC-dom"/>
</dbReference>